<dbReference type="Proteomes" id="UP000002212">
    <property type="component" value="Chromosome"/>
</dbReference>
<name>C1ASI5_RHOOB</name>
<dbReference type="HOGENOM" id="CLU_2344771_0_0_11"/>
<dbReference type="AlphaFoldDB" id="C1ASI5"/>
<sequence length="97" mass="10572">MRRFGVVPTYALTDNPRTASIDHVAGIAVRRPQIVETGRHCGVRDLVDPPDGTQPVGMVRTARWGWRRRGCRLAHHLVTVGGDSSDSASMTACAHRA</sequence>
<protein>
    <submittedName>
        <fullName evidence="1">Putative transposase</fullName>
    </submittedName>
</protein>
<reference evidence="1 2" key="1">
    <citation type="submission" date="2009-03" db="EMBL/GenBank/DDBJ databases">
        <title>Comparison of the complete genome sequences of Rhodococcus erythropolis PR4 and Rhodococcus opacus B4.</title>
        <authorList>
            <person name="Takarada H."/>
            <person name="Sekine M."/>
            <person name="Hosoyama A."/>
            <person name="Yamada R."/>
            <person name="Fujisawa T."/>
            <person name="Omata S."/>
            <person name="Shimizu A."/>
            <person name="Tsukatani N."/>
            <person name="Tanikawa S."/>
            <person name="Fujita N."/>
            <person name="Harayama S."/>
        </authorList>
    </citation>
    <scope>NUCLEOTIDE SEQUENCE [LARGE SCALE GENOMIC DNA]</scope>
    <source>
        <strain evidence="1 2">B4</strain>
    </source>
</reference>
<dbReference type="EMBL" id="AP011115">
    <property type="protein sequence ID" value="BAH48434.1"/>
    <property type="molecule type" value="Genomic_DNA"/>
</dbReference>
<organism evidence="1 2">
    <name type="scientific">Rhodococcus opacus (strain B4)</name>
    <dbReference type="NCBI Taxonomy" id="632772"/>
    <lineage>
        <taxon>Bacteria</taxon>
        <taxon>Bacillati</taxon>
        <taxon>Actinomycetota</taxon>
        <taxon>Actinomycetes</taxon>
        <taxon>Mycobacteriales</taxon>
        <taxon>Nocardiaceae</taxon>
        <taxon>Rhodococcus</taxon>
    </lineage>
</organism>
<gene>
    <name evidence="1" type="ordered locus">ROP_01870</name>
</gene>
<evidence type="ECO:0000313" key="2">
    <source>
        <dbReference type="Proteomes" id="UP000002212"/>
    </source>
</evidence>
<evidence type="ECO:0000313" key="1">
    <source>
        <dbReference type="EMBL" id="BAH48434.1"/>
    </source>
</evidence>
<dbReference type="KEGG" id="rop:ROP_01870"/>
<proteinExistence type="predicted"/>
<accession>C1ASI5</accession>